<organism evidence="1 2">
    <name type="scientific">Pristionchus entomophagus</name>
    <dbReference type="NCBI Taxonomy" id="358040"/>
    <lineage>
        <taxon>Eukaryota</taxon>
        <taxon>Metazoa</taxon>
        <taxon>Ecdysozoa</taxon>
        <taxon>Nematoda</taxon>
        <taxon>Chromadorea</taxon>
        <taxon>Rhabditida</taxon>
        <taxon>Rhabditina</taxon>
        <taxon>Diplogasteromorpha</taxon>
        <taxon>Diplogasteroidea</taxon>
        <taxon>Neodiplogasteridae</taxon>
        <taxon>Pristionchus</taxon>
    </lineage>
</organism>
<proteinExistence type="predicted"/>
<keyword evidence="2" id="KW-1185">Reference proteome</keyword>
<dbReference type="Proteomes" id="UP001432027">
    <property type="component" value="Unassembled WGS sequence"/>
</dbReference>
<protein>
    <recommendedName>
        <fullName evidence="3">Ribosomal protein</fullName>
    </recommendedName>
</protein>
<feature type="non-terminal residue" evidence="1">
    <location>
        <position position="1"/>
    </location>
</feature>
<accession>A0AAV5U0A6</accession>
<feature type="non-terminal residue" evidence="1">
    <location>
        <position position="241"/>
    </location>
</feature>
<evidence type="ECO:0008006" key="3">
    <source>
        <dbReference type="Google" id="ProtNLM"/>
    </source>
</evidence>
<dbReference type="EMBL" id="BTSX01000005">
    <property type="protein sequence ID" value="GMS99876.1"/>
    <property type="molecule type" value="Genomic_DNA"/>
</dbReference>
<comment type="caution">
    <text evidence="1">The sequence shown here is derived from an EMBL/GenBank/DDBJ whole genome shotgun (WGS) entry which is preliminary data.</text>
</comment>
<sequence length="241" mass="26077">SIISFITRYNSQLLHGNTRGKRTMVCGYGMSVAKRAAKLNRSSNQSIIWGLRVCEKRNEGGRTGCGGQEGTESGVGTGTEAAVPMIPRLRAAIWAAADTIRARRTASDGTLQLVGGRGGLGTATRSRRGPSSARRVVLQRVGRRMDLEAVQSGYELDLRLARSVLGMHEEEHVGEASAEVSTVRVLVFARAREVDVAAARAIQLHHRLARHVRQADGQHRLVLAVDAHARPEVVIAPLQSH</sequence>
<name>A0AAV5U0A6_9BILA</name>
<reference evidence="1" key="1">
    <citation type="submission" date="2023-10" db="EMBL/GenBank/DDBJ databases">
        <title>Genome assembly of Pristionchus species.</title>
        <authorList>
            <person name="Yoshida K."/>
            <person name="Sommer R.J."/>
        </authorList>
    </citation>
    <scope>NUCLEOTIDE SEQUENCE</scope>
    <source>
        <strain evidence="1">RS0144</strain>
    </source>
</reference>
<dbReference type="AlphaFoldDB" id="A0AAV5U0A6"/>
<evidence type="ECO:0000313" key="1">
    <source>
        <dbReference type="EMBL" id="GMS99876.1"/>
    </source>
</evidence>
<gene>
    <name evidence="1" type="ORF">PENTCL1PPCAC_22051</name>
</gene>
<evidence type="ECO:0000313" key="2">
    <source>
        <dbReference type="Proteomes" id="UP001432027"/>
    </source>
</evidence>